<proteinExistence type="predicted"/>
<evidence type="ECO:0000313" key="2">
    <source>
        <dbReference type="Proteomes" id="UP001152622"/>
    </source>
</evidence>
<name>A0A9Q1IVU1_SYNKA</name>
<sequence length="140" mass="16121">MMDCLMKTRTLYVSGTFRLPDAGSLYEVSYISTSPPFFSSRKQERCEGRCSLQPRSTGHFPPFLKRTLIDRASNTRISPKWNLPLNIFNNAFTVSFIPLPYPPSRTSNRSTLSLMTIKSRTIICVNYFTATSLMWKWMCV</sequence>
<protein>
    <submittedName>
        <fullName evidence="1">Uncharacterized protein</fullName>
    </submittedName>
</protein>
<reference evidence="1" key="1">
    <citation type="journal article" date="2023" name="Science">
        <title>Genome structures resolve the early diversification of teleost fishes.</title>
        <authorList>
            <person name="Parey E."/>
            <person name="Louis A."/>
            <person name="Montfort J."/>
            <person name="Bouchez O."/>
            <person name="Roques C."/>
            <person name="Iampietro C."/>
            <person name="Lluch J."/>
            <person name="Castinel A."/>
            <person name="Donnadieu C."/>
            <person name="Desvignes T."/>
            <person name="Floi Bucao C."/>
            <person name="Jouanno E."/>
            <person name="Wen M."/>
            <person name="Mejri S."/>
            <person name="Dirks R."/>
            <person name="Jansen H."/>
            <person name="Henkel C."/>
            <person name="Chen W.J."/>
            <person name="Zahm M."/>
            <person name="Cabau C."/>
            <person name="Klopp C."/>
            <person name="Thompson A.W."/>
            <person name="Robinson-Rechavi M."/>
            <person name="Braasch I."/>
            <person name="Lecointre G."/>
            <person name="Bobe J."/>
            <person name="Postlethwait J.H."/>
            <person name="Berthelot C."/>
            <person name="Roest Crollius H."/>
            <person name="Guiguen Y."/>
        </authorList>
    </citation>
    <scope>NUCLEOTIDE SEQUENCE</scope>
    <source>
        <strain evidence="1">WJC10195</strain>
    </source>
</reference>
<dbReference type="EMBL" id="JAINUF010000006">
    <property type="protein sequence ID" value="KAJ8355749.1"/>
    <property type="molecule type" value="Genomic_DNA"/>
</dbReference>
<accession>A0A9Q1IVU1</accession>
<dbReference type="Proteomes" id="UP001152622">
    <property type="component" value="Chromosome 6"/>
</dbReference>
<evidence type="ECO:0000313" key="1">
    <source>
        <dbReference type="EMBL" id="KAJ8355749.1"/>
    </source>
</evidence>
<keyword evidence="2" id="KW-1185">Reference proteome</keyword>
<organism evidence="1 2">
    <name type="scientific">Synaphobranchus kaupii</name>
    <name type="common">Kaup's arrowtooth eel</name>
    <dbReference type="NCBI Taxonomy" id="118154"/>
    <lineage>
        <taxon>Eukaryota</taxon>
        <taxon>Metazoa</taxon>
        <taxon>Chordata</taxon>
        <taxon>Craniata</taxon>
        <taxon>Vertebrata</taxon>
        <taxon>Euteleostomi</taxon>
        <taxon>Actinopterygii</taxon>
        <taxon>Neopterygii</taxon>
        <taxon>Teleostei</taxon>
        <taxon>Anguilliformes</taxon>
        <taxon>Synaphobranchidae</taxon>
        <taxon>Synaphobranchus</taxon>
    </lineage>
</organism>
<dbReference type="AlphaFoldDB" id="A0A9Q1IVU1"/>
<gene>
    <name evidence="1" type="ORF">SKAU_G00185430</name>
</gene>
<comment type="caution">
    <text evidence="1">The sequence shown here is derived from an EMBL/GenBank/DDBJ whole genome shotgun (WGS) entry which is preliminary data.</text>
</comment>